<organism evidence="1 2">
    <name type="scientific">Streptococcus parasanguinis F0449</name>
    <dbReference type="NCBI Taxonomy" id="1095733"/>
    <lineage>
        <taxon>Bacteria</taxon>
        <taxon>Bacillati</taxon>
        <taxon>Bacillota</taxon>
        <taxon>Bacilli</taxon>
        <taxon>Lactobacillales</taxon>
        <taxon>Streptococcaceae</taxon>
        <taxon>Streptococcus</taxon>
    </lineage>
</organism>
<dbReference type="RefSeq" id="WP_003014587.1">
    <property type="nucleotide sequence ID" value="NZ_AJMV01000018.1"/>
</dbReference>
<proteinExistence type="predicted"/>
<gene>
    <name evidence="1" type="ORF">HMPREF9971_1871</name>
</gene>
<reference evidence="1 2" key="1">
    <citation type="submission" date="2012-04" db="EMBL/GenBank/DDBJ databases">
        <authorList>
            <person name="Harkins D.M."/>
            <person name="Madupu R."/>
            <person name="Durkin A.S."/>
            <person name="Torralba M."/>
            <person name="Methe B."/>
            <person name="Sutton G.G."/>
            <person name="Nelson K.E."/>
        </authorList>
    </citation>
    <scope>NUCLEOTIDE SEQUENCE [LARGE SCALE GENOMIC DNA]</scope>
    <source>
        <strain evidence="1 2">F0449</strain>
    </source>
</reference>
<dbReference type="PATRIC" id="fig|1095733.3.peg.210"/>
<comment type="caution">
    <text evidence="1">The sequence shown here is derived from an EMBL/GenBank/DDBJ whole genome shotgun (WGS) entry which is preliminary data.</text>
</comment>
<accession>I2NSF0</accession>
<dbReference type="AlphaFoldDB" id="I2NSF0"/>
<name>I2NSF0_STRPA</name>
<sequence>MNKYKEEFIEKTLEGLSEKINYGRVGIRGFEFDNSALGKECVLVIGLNPAGYEIAAEKEKKNRTYLYSLSDKNINSSYVYNNYYRPIYTLMNDIFNNEVKWHWCNKDWKNLREEIENSEDNVFLDIIHEEYIKHKEKRITIYVGDMFYYHETNSRKLPLKGEYDYQSYCRDMLKLHIDFLTGSDKTIKFIYINNSQVSKWLCGDFLKTIDNFENIPVFYGGMISGGKMDAFSKKRLVNEIRSYLKKGN</sequence>
<dbReference type="Proteomes" id="UP000003357">
    <property type="component" value="Unassembled WGS sequence"/>
</dbReference>
<evidence type="ECO:0000313" key="2">
    <source>
        <dbReference type="Proteomes" id="UP000003357"/>
    </source>
</evidence>
<protein>
    <submittedName>
        <fullName evidence="1">Uncharacterized protein</fullName>
    </submittedName>
</protein>
<evidence type="ECO:0000313" key="1">
    <source>
        <dbReference type="EMBL" id="EIG28761.1"/>
    </source>
</evidence>
<dbReference type="EMBL" id="AJMV01000018">
    <property type="protein sequence ID" value="EIG28761.1"/>
    <property type="molecule type" value="Genomic_DNA"/>
</dbReference>